<organism evidence="6 7">
    <name type="scientific">Mycena indigotica</name>
    <dbReference type="NCBI Taxonomy" id="2126181"/>
    <lineage>
        <taxon>Eukaryota</taxon>
        <taxon>Fungi</taxon>
        <taxon>Dikarya</taxon>
        <taxon>Basidiomycota</taxon>
        <taxon>Agaricomycotina</taxon>
        <taxon>Agaricomycetes</taxon>
        <taxon>Agaricomycetidae</taxon>
        <taxon>Agaricales</taxon>
        <taxon>Marasmiineae</taxon>
        <taxon>Mycenaceae</taxon>
        <taxon>Mycena</taxon>
    </lineage>
</organism>
<sequence length="979" mass="108401">MAERHLRHVKSKINSVPSSNVGLRRTGANISAWLVLLLGIFFSYDYRRWTRGTGPTNIVTHELESYGVRTFSAKEMAFNILGLMHPLLFSITRIWADLNGGMDKLHDLADITGHIRSDSDLMKKGELRCAITLDYSADFQVINGVEAERLLQTVDVTPRANFRFDFPTLEAHNSFADLSKLQGRIDLDKVMVITGYGEVGPWGRSRTRWEMEARGEFTIQGCIERAWLMGYLKHFDGRLKDGSLYVGWADGKSGEPVDDKDVKGRYQKDILEHAEPELFRALPWLRPAQEVEVTESEAKKFKLRHAEKCDIWAGEGDQGFFKLKKGALVFVPKSFYFNRTVAGQILTGWHAGRYGIPEDIIAQVDRGSLWALVSTAEALNASGITDPYELYKHMHPSEVGTCLGRKGGTISMGKMFKDRRDERDVPNDILQETFINTTAGWINLLLMSSEWTRQDSRRRLVMQPLCEEGSFEFANMKATSSAESEFAMGREPTEISRPATTTRAGAQGTGVHIVMSAKTALELSCPIRGVLTFTSTSTDKAGRSIPAPGLGPLTVAREVPSQHPLPIPDLAYRARQLAFRRKQISQRLTHEHAQLQEVELLKAQGDTVDDEFFGARVANIEQEAAQPERDAFKLAMYGMLEGTDPRVSPLRRALAVWGLTADDIGVLSIHGTSTKANEENETRIWNDIFTSLARTPGNAVPIMAQKSLLGHSKGGSAAWQMAGLRQTVNSGVVPGNRNADNIDSHFRRYLLFPSKPVHTDGSHSALVSCPHSDLAKSVVRHEVRAQQSHKAMSEMMIKHLLVRVKEAPPYSTRWRAQVWISRPTRTSSQSLRPLSQLTPPTSLPSPRASPLLQLPASLELVLTKSSSLLYHPPTRPSSRATLLMRRSLTAEYSPRLPPHSLLAGPARKPCSSRWGVASKGAGAAMQDIEIVNDEQTDAPVVRLYGEAKAAADKKGVGKVMILLSHSETVAIAIAQATAS</sequence>
<name>A0A8H6T6C0_9AGAR</name>
<dbReference type="EC" id="2.3.1.41" evidence="1"/>
<dbReference type="CDD" id="cd00828">
    <property type="entry name" value="elong_cond_enzymes"/>
    <property type="match status" value="1"/>
</dbReference>
<dbReference type="GO" id="GO:0005829">
    <property type="term" value="C:cytosol"/>
    <property type="evidence" value="ECO:0007669"/>
    <property type="project" value="TreeGrafter"/>
</dbReference>
<dbReference type="Gene3D" id="6.10.140.1410">
    <property type="match status" value="1"/>
</dbReference>
<keyword evidence="4" id="KW-0472">Membrane</keyword>
<dbReference type="SUPFAM" id="SSF53901">
    <property type="entry name" value="Thiolase-like"/>
    <property type="match status" value="2"/>
</dbReference>
<dbReference type="Gene3D" id="3.90.470.20">
    <property type="entry name" value="4'-phosphopantetheinyl transferase domain"/>
    <property type="match status" value="1"/>
</dbReference>
<dbReference type="GeneID" id="59341229"/>
<dbReference type="InterPro" id="IPR014031">
    <property type="entry name" value="Ketoacyl_synth_C"/>
</dbReference>
<dbReference type="GO" id="GO:0006633">
    <property type="term" value="P:fatty acid biosynthetic process"/>
    <property type="evidence" value="ECO:0007669"/>
    <property type="project" value="TreeGrafter"/>
</dbReference>
<dbReference type="OrthoDB" id="4251012at2759"/>
<dbReference type="Pfam" id="PF02801">
    <property type="entry name" value="Ketoacyl-synt_C"/>
    <property type="match status" value="1"/>
</dbReference>
<dbReference type="PANTHER" id="PTHR11712:SF336">
    <property type="entry name" value="3-OXOACYL-[ACYL-CARRIER-PROTEIN] SYNTHASE, MITOCHONDRIAL"/>
    <property type="match status" value="1"/>
</dbReference>
<gene>
    <name evidence="6" type="ORF">MIND_00179800</name>
</gene>
<feature type="region of interest" description="Disordered" evidence="3">
    <location>
        <begin position="829"/>
        <end position="849"/>
    </location>
</feature>
<dbReference type="EMBL" id="JACAZF010000002">
    <property type="protein sequence ID" value="KAF7311700.1"/>
    <property type="molecule type" value="Genomic_DNA"/>
</dbReference>
<dbReference type="Gene3D" id="3.30.70.2490">
    <property type="match status" value="1"/>
</dbReference>
<dbReference type="PANTHER" id="PTHR11712">
    <property type="entry name" value="POLYKETIDE SYNTHASE-RELATED"/>
    <property type="match status" value="1"/>
</dbReference>
<dbReference type="InterPro" id="IPR000794">
    <property type="entry name" value="Beta-ketoacyl_synthase"/>
</dbReference>
<evidence type="ECO:0000313" key="7">
    <source>
        <dbReference type="Proteomes" id="UP000636479"/>
    </source>
</evidence>
<dbReference type="GO" id="GO:0008897">
    <property type="term" value="F:holo-[acyl-carrier-protein] synthase activity"/>
    <property type="evidence" value="ECO:0007669"/>
    <property type="project" value="InterPro"/>
</dbReference>
<accession>A0A8H6T6C0</accession>
<dbReference type="GO" id="GO:0004315">
    <property type="term" value="F:3-oxoacyl-[acyl-carrier-protein] synthase activity"/>
    <property type="evidence" value="ECO:0007669"/>
    <property type="project" value="UniProtKB-EC"/>
</dbReference>
<feature type="transmembrane region" description="Helical" evidence="4">
    <location>
        <begin position="26"/>
        <end position="44"/>
    </location>
</feature>
<proteinExistence type="predicted"/>
<evidence type="ECO:0000256" key="2">
    <source>
        <dbReference type="ARBA" id="ARBA00022679"/>
    </source>
</evidence>
<dbReference type="InterPro" id="IPR047224">
    <property type="entry name" value="FAS_alpha_su_C"/>
</dbReference>
<dbReference type="Proteomes" id="UP000636479">
    <property type="component" value="Unassembled WGS sequence"/>
</dbReference>
<keyword evidence="4" id="KW-0812">Transmembrane</keyword>
<evidence type="ECO:0000256" key="1">
    <source>
        <dbReference type="ARBA" id="ARBA00013191"/>
    </source>
</evidence>
<dbReference type="InterPro" id="IPR016039">
    <property type="entry name" value="Thiolase-like"/>
</dbReference>
<evidence type="ECO:0000256" key="3">
    <source>
        <dbReference type="SAM" id="MobiDB-lite"/>
    </source>
</evidence>
<keyword evidence="4" id="KW-1133">Transmembrane helix</keyword>
<reference evidence="6" key="1">
    <citation type="submission" date="2020-05" db="EMBL/GenBank/DDBJ databases">
        <title>Mycena genomes resolve the evolution of fungal bioluminescence.</title>
        <authorList>
            <person name="Tsai I.J."/>
        </authorList>
    </citation>
    <scope>NUCLEOTIDE SEQUENCE</scope>
    <source>
        <strain evidence="6">171206Taipei</strain>
    </source>
</reference>
<evidence type="ECO:0000313" key="6">
    <source>
        <dbReference type="EMBL" id="KAF7311700.1"/>
    </source>
</evidence>
<dbReference type="Gene3D" id="3.40.50.720">
    <property type="entry name" value="NAD(P)-binding Rossmann-like Domain"/>
    <property type="match status" value="1"/>
</dbReference>
<dbReference type="RefSeq" id="XP_037223808.1">
    <property type="nucleotide sequence ID" value="XM_037358713.1"/>
</dbReference>
<dbReference type="GO" id="GO:0000287">
    <property type="term" value="F:magnesium ion binding"/>
    <property type="evidence" value="ECO:0007669"/>
    <property type="project" value="InterPro"/>
</dbReference>
<dbReference type="InterPro" id="IPR037143">
    <property type="entry name" value="4-PPantetheinyl_Trfase_dom_sf"/>
</dbReference>
<keyword evidence="2" id="KW-0808">Transferase</keyword>
<keyword evidence="7" id="KW-1185">Reference proteome</keyword>
<protein>
    <recommendedName>
        <fullName evidence="1">beta-ketoacyl-[acyl-carrier-protein] synthase I</fullName>
        <ecNumber evidence="1">2.3.1.41</ecNumber>
    </recommendedName>
</protein>
<dbReference type="Gene3D" id="3.40.47.10">
    <property type="match status" value="2"/>
</dbReference>
<feature type="domain" description="Beta-ketoacyl synthase C-terminal" evidence="5">
    <location>
        <begin position="650"/>
        <end position="739"/>
    </location>
</feature>
<comment type="caution">
    <text evidence="6">The sequence shown here is derived from an EMBL/GenBank/DDBJ whole genome shotgun (WGS) entry which is preliminary data.</text>
</comment>
<evidence type="ECO:0000256" key="4">
    <source>
        <dbReference type="SAM" id="Phobius"/>
    </source>
</evidence>
<evidence type="ECO:0000259" key="5">
    <source>
        <dbReference type="Pfam" id="PF02801"/>
    </source>
</evidence>
<dbReference type="AlphaFoldDB" id="A0A8H6T6C0"/>